<dbReference type="Proteomes" id="UP000016842">
    <property type="component" value="Unassembled WGS sequence"/>
</dbReference>
<evidence type="ECO:0000313" key="2">
    <source>
        <dbReference type="EMBL" id="ERM01287.1"/>
    </source>
</evidence>
<reference evidence="2 3" key="1">
    <citation type="journal article" date="2014" name="FEMS Microbiol. Lett.">
        <title>Genome sequencing analysis reveals virulence-related gene content of Ochrobactrum intermedium strain 229E, a urease-positive strain isolated from the human gastric niche.</title>
        <authorList>
            <person name="Kulkarni G.J."/>
            <person name="Shetty S."/>
            <person name="Dharne M.S."/>
            <person name="Shouche Y.S."/>
        </authorList>
    </citation>
    <scope>NUCLEOTIDE SEQUENCE [LARGE SCALE GENOMIC DNA]</scope>
    <source>
        <strain evidence="2 3">229E</strain>
    </source>
</reference>
<feature type="region of interest" description="Disordered" evidence="1">
    <location>
        <begin position="49"/>
        <end position="69"/>
    </location>
</feature>
<protein>
    <submittedName>
        <fullName evidence="2">Uncharacterized protein</fullName>
    </submittedName>
</protein>
<organism evidence="2 3">
    <name type="scientific">Brucella intermedia 229E</name>
    <dbReference type="NCBI Taxonomy" id="1337887"/>
    <lineage>
        <taxon>Bacteria</taxon>
        <taxon>Pseudomonadati</taxon>
        <taxon>Pseudomonadota</taxon>
        <taxon>Alphaproteobacteria</taxon>
        <taxon>Hyphomicrobiales</taxon>
        <taxon>Brucellaceae</taxon>
        <taxon>Brucella/Ochrobactrum group</taxon>
        <taxon>Brucella</taxon>
    </lineage>
</organism>
<evidence type="ECO:0000256" key="1">
    <source>
        <dbReference type="SAM" id="MobiDB-lite"/>
    </source>
</evidence>
<name>U4VEM7_9HYPH</name>
<comment type="caution">
    <text evidence="2">The sequence shown here is derived from an EMBL/GenBank/DDBJ whole genome shotgun (WGS) entry which is preliminary data.</text>
</comment>
<accession>U4VEM7</accession>
<proteinExistence type="predicted"/>
<dbReference type="EMBL" id="ASXJ01000180">
    <property type="protein sequence ID" value="ERM01287.1"/>
    <property type="molecule type" value="Genomic_DNA"/>
</dbReference>
<evidence type="ECO:0000313" key="3">
    <source>
        <dbReference type="Proteomes" id="UP000016842"/>
    </source>
</evidence>
<gene>
    <name evidence="2" type="ORF">Q644_22380</name>
</gene>
<sequence>MCDHDDNGAIVARVFDRPDERALADRIEIRIWFIENDQARAIVEAAGETNSLALPPPDKVRRPSPTGVS</sequence>
<dbReference type="AlphaFoldDB" id="U4VEM7"/>